<comment type="caution">
    <text evidence="1">The sequence shown here is derived from an EMBL/GenBank/DDBJ whole genome shotgun (WGS) entry which is preliminary data.</text>
</comment>
<reference evidence="1 2" key="1">
    <citation type="journal article" date="2023" name="ACS Omega">
        <title>Identification of the Neoaspergillic Acid Biosynthesis Gene Cluster by Establishing an In Vitro CRISPR-Ribonucleoprotein Genetic System in Aspergillus melleus.</title>
        <authorList>
            <person name="Yuan B."/>
            <person name="Grau M.F."/>
            <person name="Murata R.M."/>
            <person name="Torok T."/>
            <person name="Venkateswaran K."/>
            <person name="Stajich J.E."/>
            <person name="Wang C.C.C."/>
        </authorList>
    </citation>
    <scope>NUCLEOTIDE SEQUENCE [LARGE SCALE GENOMIC DNA]</scope>
    <source>
        <strain evidence="1 2">IMV 1140</strain>
    </source>
</reference>
<name>A0ACC3AYP5_9EURO</name>
<dbReference type="EMBL" id="JAOPJF010000044">
    <property type="protein sequence ID" value="KAK1143010.1"/>
    <property type="molecule type" value="Genomic_DNA"/>
</dbReference>
<protein>
    <submittedName>
        <fullName evidence="1">Uncharacterized protein</fullName>
    </submittedName>
</protein>
<sequence>MWSSSDNNLFKNRVLFKAGFGERAQDRVITIPEPQAAAYTVFRKHQSEFKVHDRVLICDLGGGTANFSSYYVTSMKPVTVRSISDGIGFLCGGTAIDKFFYLELSRSFGSDWNSIPVTLKGQGSLLMRDFERIKTKFDGSTTPTTSHEIKILGRKISKILGRPRDAVVLTPEMIRRFFDPVISRIKGLIEEQLKKAMDQPYPFMNKIVLVGGLSSSPYVQQQLLGTFNQPDKLKVITTLNPELAVAHDLVYHGLETQSTGVQKSPQFYGIGSGPLRVATFPDQQHKGDTMKVRERVEWVLSKHGEYTPQFCHRMEKTIFHTHPRDTESRTVLIYSCDLSTGPEHVDDHGVNIAGLIMVELSELPPGYLSYGQNIIPAVICTTPGPELHTLKITVEVEGHGDHGHPVVLEQYVEPDWTPDLSHLEPIQIYSVEPLDPDHENLRDNLLHTLCNDEVLPLFGIYSYCPPDAFGCMEHNRREIAHRKQQHRSEASNPPPLIRLAMLMI</sequence>
<accession>A0ACC3AYP5</accession>
<gene>
    <name evidence="1" type="ORF">N8T08_007074</name>
</gene>
<evidence type="ECO:0000313" key="1">
    <source>
        <dbReference type="EMBL" id="KAK1143010.1"/>
    </source>
</evidence>
<evidence type="ECO:0000313" key="2">
    <source>
        <dbReference type="Proteomes" id="UP001177260"/>
    </source>
</evidence>
<keyword evidence="2" id="KW-1185">Reference proteome</keyword>
<proteinExistence type="predicted"/>
<organism evidence="1 2">
    <name type="scientific">Aspergillus melleus</name>
    <dbReference type="NCBI Taxonomy" id="138277"/>
    <lineage>
        <taxon>Eukaryota</taxon>
        <taxon>Fungi</taxon>
        <taxon>Dikarya</taxon>
        <taxon>Ascomycota</taxon>
        <taxon>Pezizomycotina</taxon>
        <taxon>Eurotiomycetes</taxon>
        <taxon>Eurotiomycetidae</taxon>
        <taxon>Eurotiales</taxon>
        <taxon>Aspergillaceae</taxon>
        <taxon>Aspergillus</taxon>
        <taxon>Aspergillus subgen. Circumdati</taxon>
    </lineage>
</organism>
<dbReference type="Proteomes" id="UP001177260">
    <property type="component" value="Unassembled WGS sequence"/>
</dbReference>